<protein>
    <recommendedName>
        <fullName evidence="3">Replication protein</fullName>
    </recommendedName>
</protein>
<sequence>MKINQNDRKRKFFGQISFEYEHNANSELTEKDFRESVIQRIKDYCKNEEDRYHIIFHDKDLKDDGSSKPLHAHFYIDFKHAHTYSSVFKALSISREQNLEFVRSSIKTCRYLTHRNERNMEEHKFPYEVKDVISSENANYIDDIMGKIKNHSKEKSDSGLEIDEYCLELSYQISEEGLLITEVKQQLFEQFTQRIAQKAWNSNKRQFEENRQEYIQKEFIRMSKGERNHSGIYIQAEGGTGKSYLARLLAEEHDRLGAHTPSINKKRFDLGSGYKGEKTIIINELDASCGMTFRELFQVLEPDSATQLSSRFKDAYIINDLTIITNSDTYWDWCDSWFGKKNKEYHQLMRRIRFVIKMVHDEKNKVIKIELWNYTATRDLKEKAKQAFEKLQTYSLKSVENEEEFRKIASEILERIKKEKILTVKEKLSLQTQPTKASAAITKVNGNSKYYFYTLFYHRKRKIHMTDKFLIKIDNLEVQLPASHIIVEKDEYLDLKKQASKGKYISLDEVLNMLSVSRPWLLKHVLYQPDIRSKIDIEKNKDGFVKYPENQGGRYYFLASKTKQFFEENFAEIFNL</sequence>
<accession>A0A139R732</accession>
<dbReference type="InterPro" id="IPR027417">
    <property type="entry name" value="P-loop_NTPase"/>
</dbReference>
<dbReference type="EMBL" id="LQZD01000467">
    <property type="protein sequence ID" value="KXU10495.1"/>
    <property type="molecule type" value="Genomic_DNA"/>
</dbReference>
<name>A0A139R732_STRMT</name>
<dbReference type="InterPro" id="IPR008489">
    <property type="entry name" value="DUF771"/>
</dbReference>
<reference evidence="1 2" key="1">
    <citation type="submission" date="2016-01" db="EMBL/GenBank/DDBJ databases">
        <title>Highly variable Streptococcus oralis are common among viridans streptococci isolated from primates.</title>
        <authorList>
            <person name="Denapaite D."/>
            <person name="Rieger M."/>
            <person name="Koendgen S."/>
            <person name="Brueckner R."/>
            <person name="Ochigava I."/>
            <person name="Kappeler P."/>
            <person name="Maetz-Rensing K."/>
            <person name="Leendertz F."/>
            <person name="Hakenbeck R."/>
        </authorList>
    </citation>
    <scope>NUCLEOTIDE SEQUENCE [LARGE SCALE GENOMIC DNA]</scope>
    <source>
        <strain evidence="1 2">DD22</strain>
    </source>
</reference>
<comment type="caution">
    <text evidence="1">The sequence shown here is derived from an EMBL/GenBank/DDBJ whole genome shotgun (WGS) entry which is preliminary data.</text>
</comment>
<dbReference type="Proteomes" id="UP000070779">
    <property type="component" value="Unassembled WGS sequence"/>
</dbReference>
<dbReference type="SUPFAM" id="SSF52540">
    <property type="entry name" value="P-loop containing nucleoside triphosphate hydrolases"/>
    <property type="match status" value="1"/>
</dbReference>
<dbReference type="Pfam" id="PF05595">
    <property type="entry name" value="DUF771"/>
    <property type="match status" value="1"/>
</dbReference>
<evidence type="ECO:0000313" key="2">
    <source>
        <dbReference type="Proteomes" id="UP000070779"/>
    </source>
</evidence>
<gene>
    <name evidence="1" type="ORF">SMIDD22_02009</name>
</gene>
<dbReference type="Gene3D" id="3.40.1310.30">
    <property type="match status" value="1"/>
</dbReference>
<dbReference type="AlphaFoldDB" id="A0A139R732"/>
<proteinExistence type="predicted"/>
<evidence type="ECO:0008006" key="3">
    <source>
        <dbReference type="Google" id="ProtNLM"/>
    </source>
</evidence>
<evidence type="ECO:0000313" key="1">
    <source>
        <dbReference type="EMBL" id="KXU10495.1"/>
    </source>
</evidence>
<dbReference type="PATRIC" id="fig|28037.238.peg.2375"/>
<dbReference type="Gene3D" id="3.40.50.300">
    <property type="entry name" value="P-loop containing nucleotide triphosphate hydrolases"/>
    <property type="match status" value="1"/>
</dbReference>
<organism evidence="1 2">
    <name type="scientific">Streptococcus mitis</name>
    <dbReference type="NCBI Taxonomy" id="28037"/>
    <lineage>
        <taxon>Bacteria</taxon>
        <taxon>Bacillati</taxon>
        <taxon>Bacillota</taxon>
        <taxon>Bacilli</taxon>
        <taxon>Lactobacillales</taxon>
        <taxon>Streptococcaceae</taxon>
        <taxon>Streptococcus</taxon>
        <taxon>Streptococcus mitis group</taxon>
    </lineage>
</organism>